<dbReference type="Proteomes" id="UP001199816">
    <property type="component" value="Unassembled WGS sequence"/>
</dbReference>
<dbReference type="GO" id="GO:0016787">
    <property type="term" value="F:hydrolase activity"/>
    <property type="evidence" value="ECO:0007669"/>
    <property type="project" value="UniProtKB-KW"/>
</dbReference>
<evidence type="ECO:0000313" key="3">
    <source>
        <dbReference type="Proteomes" id="UP001199816"/>
    </source>
</evidence>
<dbReference type="Pfam" id="PF13354">
    <property type="entry name" value="Beta-lactamase2"/>
    <property type="match status" value="1"/>
</dbReference>
<feature type="domain" description="Beta-lactamase class A catalytic" evidence="1">
    <location>
        <begin position="60"/>
        <end position="333"/>
    </location>
</feature>
<reference evidence="2 3" key="1">
    <citation type="submission" date="2021-11" db="EMBL/GenBank/DDBJ databases">
        <title>Genomic of Niabella pedocola.</title>
        <authorList>
            <person name="Wu T."/>
        </authorList>
    </citation>
    <scope>NUCLEOTIDE SEQUENCE [LARGE SCALE GENOMIC DNA]</scope>
    <source>
        <strain evidence="2 3">JCM 31011</strain>
    </source>
</reference>
<dbReference type="SUPFAM" id="SSF56601">
    <property type="entry name" value="beta-lactamase/transpeptidase-like"/>
    <property type="match status" value="1"/>
</dbReference>
<accession>A0ABS8PTY4</accession>
<proteinExistence type="predicted"/>
<evidence type="ECO:0000313" key="2">
    <source>
        <dbReference type="EMBL" id="MCD2424529.1"/>
    </source>
</evidence>
<protein>
    <submittedName>
        <fullName evidence="2">Class A beta-lactamase-related serine hydrolase</fullName>
    </submittedName>
</protein>
<dbReference type="Gene3D" id="3.40.710.10">
    <property type="entry name" value="DD-peptidase/beta-lactamase superfamily"/>
    <property type="match status" value="1"/>
</dbReference>
<sequence>MSKTDAQVKNDPWLMKLLQQHASPLLQSILEQPEIYQYQLIYTEIKRDAQQQPSFINHYLNVDRNRYFNPASTVKMPVAFAALEKLNRMGKTVTAQTSMLTDSAFSGQTAVTKDATAENGFPSIEHYIKKIFLVSDNDAYNRLYEFVGQKTLNATLWEKGYKDIRITRRFVPMTSEENRHTNPIRFVKDGKTLFTQPAAYSDLQFRFPATKILVGNGHWDKNDSLINEPMDFTEHNNLPLEDGHRLLRSVLFPKSVPAEQRFHLTADNYRMLYTYMSELPYESRFPAYDTAEFFNSYTKFFFFRAGKDPLPDHIRVFNKAGWSYGFLTDYCYVVDFKNNVEFMLSATIYVNKDGILNDNKYEYEETGYPFFKEVGQTIYNYERNKKRTVIPDLSQWKLIYK</sequence>
<gene>
    <name evidence="2" type="ORF">LQ567_17245</name>
</gene>
<dbReference type="InterPro" id="IPR012338">
    <property type="entry name" value="Beta-lactam/transpept-like"/>
</dbReference>
<keyword evidence="2" id="KW-0378">Hydrolase</keyword>
<name>A0ABS8PTY4_9BACT</name>
<keyword evidence="3" id="KW-1185">Reference proteome</keyword>
<organism evidence="2 3">
    <name type="scientific">Niabella pedocola</name>
    <dbReference type="NCBI Taxonomy" id="1752077"/>
    <lineage>
        <taxon>Bacteria</taxon>
        <taxon>Pseudomonadati</taxon>
        <taxon>Bacteroidota</taxon>
        <taxon>Chitinophagia</taxon>
        <taxon>Chitinophagales</taxon>
        <taxon>Chitinophagaceae</taxon>
        <taxon>Niabella</taxon>
    </lineage>
</organism>
<dbReference type="EMBL" id="JAJNEC010000005">
    <property type="protein sequence ID" value="MCD2424529.1"/>
    <property type="molecule type" value="Genomic_DNA"/>
</dbReference>
<dbReference type="InterPro" id="IPR045155">
    <property type="entry name" value="Beta-lactam_cat"/>
</dbReference>
<comment type="caution">
    <text evidence="2">The sequence shown here is derived from an EMBL/GenBank/DDBJ whole genome shotgun (WGS) entry which is preliminary data.</text>
</comment>
<evidence type="ECO:0000259" key="1">
    <source>
        <dbReference type="Pfam" id="PF13354"/>
    </source>
</evidence>
<dbReference type="RefSeq" id="WP_231006650.1">
    <property type="nucleotide sequence ID" value="NZ_JAJNEC010000005.1"/>
</dbReference>